<organism evidence="2 3">
    <name type="scientific">Lelliottia wanjuensis</name>
    <dbReference type="NCBI Taxonomy" id="3050585"/>
    <lineage>
        <taxon>Bacteria</taxon>
        <taxon>Pseudomonadati</taxon>
        <taxon>Pseudomonadota</taxon>
        <taxon>Gammaproteobacteria</taxon>
        <taxon>Enterobacterales</taxon>
        <taxon>Enterobacteriaceae</taxon>
        <taxon>Lelliottia</taxon>
    </lineage>
</organism>
<dbReference type="GO" id="GO:0003723">
    <property type="term" value="F:RNA binding"/>
    <property type="evidence" value="ECO:0007669"/>
    <property type="project" value="InterPro"/>
</dbReference>
<feature type="domain" description="Toxin SymE-like" evidence="1">
    <location>
        <begin position="50"/>
        <end position="109"/>
    </location>
</feature>
<dbReference type="GO" id="GO:0016070">
    <property type="term" value="P:RNA metabolic process"/>
    <property type="evidence" value="ECO:0007669"/>
    <property type="project" value="InterPro"/>
</dbReference>
<name>A0AAP4D0B3_9ENTR</name>
<dbReference type="EMBL" id="JASSOM010000001">
    <property type="protein sequence ID" value="MDK9361628.1"/>
    <property type="molecule type" value="Genomic_DNA"/>
</dbReference>
<dbReference type="GO" id="GO:0016788">
    <property type="term" value="F:hydrolase activity, acting on ester bonds"/>
    <property type="evidence" value="ECO:0007669"/>
    <property type="project" value="InterPro"/>
</dbReference>
<gene>
    <name evidence="2" type="ORF">QQF32_00100</name>
</gene>
<keyword evidence="3" id="KW-1185">Reference proteome</keyword>
<accession>A0AAP4D0B3</accession>
<dbReference type="AlphaFoldDB" id="A0AAP4D0B3"/>
<evidence type="ECO:0000313" key="3">
    <source>
        <dbReference type="Proteomes" id="UP001223214"/>
    </source>
</evidence>
<sequence length="150" mass="17097">MAKCDIKPEVIIAKTDSETLANISRNREAVRKNGDRAVEKKAKGISKSVRRMTVSYVSTRHYDRKTERTRRYTRSASLRLNGHWMEEAGFTTGTPLDVRVMPGCLVITTRPEETSFMKDLNKISRLPEKEQEQVRRFLTGVAAKVVLEAV</sequence>
<dbReference type="InterPro" id="IPR014944">
    <property type="entry name" value="Toxin_SymE-like"/>
</dbReference>
<dbReference type="Proteomes" id="UP001223214">
    <property type="component" value="Unassembled WGS sequence"/>
</dbReference>
<dbReference type="RefSeq" id="WP_285151037.1">
    <property type="nucleotide sequence ID" value="NZ_JASSOM010000001.1"/>
</dbReference>
<dbReference type="Pfam" id="PF08845">
    <property type="entry name" value="SymE_toxin"/>
    <property type="match status" value="1"/>
</dbReference>
<proteinExistence type="predicted"/>
<comment type="caution">
    <text evidence="2">The sequence shown here is derived from an EMBL/GenBank/DDBJ whole genome shotgun (WGS) entry which is preliminary data.</text>
</comment>
<protein>
    <submittedName>
        <fullName evidence="2">SymE family type I addiction module toxin</fullName>
    </submittedName>
</protein>
<reference evidence="2 3" key="1">
    <citation type="submission" date="2023-06" db="EMBL/GenBank/DDBJ databases">
        <title>Identification and characterization of antibiotic-resistant Gram-negative bacteria.</title>
        <authorList>
            <person name="Cho G.-S."/>
            <person name="Lee J."/>
            <person name="Tai E."/>
            <person name="Jeong S."/>
            <person name="Kim I."/>
            <person name="Kim B.-E."/>
            <person name="Jeong M.-I."/>
            <person name="Oh K.-K."/>
            <person name="Franz C.M.A.P."/>
        </authorList>
    </citation>
    <scope>NUCLEOTIDE SEQUENCE [LARGE SCALE GENOMIC DNA]</scope>
    <source>
        <strain evidence="2 3">V106_12</strain>
    </source>
</reference>
<evidence type="ECO:0000259" key="1">
    <source>
        <dbReference type="Pfam" id="PF08845"/>
    </source>
</evidence>
<evidence type="ECO:0000313" key="2">
    <source>
        <dbReference type="EMBL" id="MDK9361628.1"/>
    </source>
</evidence>
<dbReference type="GO" id="GO:0005737">
    <property type="term" value="C:cytoplasm"/>
    <property type="evidence" value="ECO:0007669"/>
    <property type="project" value="InterPro"/>
</dbReference>